<feature type="region of interest" description="Disordered" evidence="1">
    <location>
        <begin position="1"/>
        <end position="26"/>
    </location>
</feature>
<dbReference type="Proteomes" id="UP000094526">
    <property type="component" value="Unassembled WGS sequence"/>
</dbReference>
<accession>A0A1C1CVZ0</accession>
<dbReference type="AlphaFoldDB" id="A0A1C1CVZ0"/>
<evidence type="ECO:0000313" key="3">
    <source>
        <dbReference type="Proteomes" id="UP000094526"/>
    </source>
</evidence>
<dbReference type="VEuPathDB" id="FungiDB:CLCR_11055"/>
<name>A0A1C1CVZ0_9EURO</name>
<gene>
    <name evidence="2" type="ORF">CLCR_11055</name>
</gene>
<reference evidence="3" key="1">
    <citation type="submission" date="2015-07" db="EMBL/GenBank/DDBJ databases">
        <authorList>
            <person name="Teixeira M.M."/>
            <person name="Souza R.C."/>
            <person name="Almeida L.G."/>
            <person name="Vicente V.A."/>
            <person name="de Hoog S."/>
            <person name="Bocca A.L."/>
            <person name="de Almeida S.R."/>
            <person name="Vasconcelos A.T."/>
            <person name="Felipe M.S."/>
        </authorList>
    </citation>
    <scope>NUCLEOTIDE SEQUENCE [LARGE SCALE GENOMIC DNA]</scope>
    <source>
        <strain evidence="3">KSF</strain>
    </source>
</reference>
<evidence type="ECO:0000256" key="1">
    <source>
        <dbReference type="SAM" id="MobiDB-lite"/>
    </source>
</evidence>
<sequence>MRDMEATFLNLSSPDGQPIPPASSVQALRPPRAYARFQTSERRVPGPVYKIILSSFPHDFRISQKLHTTAAWPGTPGPRKSVHGWPQSQLQARVIAASVKVIKAG</sequence>
<organism evidence="2 3">
    <name type="scientific">Cladophialophora carrionii</name>
    <dbReference type="NCBI Taxonomy" id="86049"/>
    <lineage>
        <taxon>Eukaryota</taxon>
        <taxon>Fungi</taxon>
        <taxon>Dikarya</taxon>
        <taxon>Ascomycota</taxon>
        <taxon>Pezizomycotina</taxon>
        <taxon>Eurotiomycetes</taxon>
        <taxon>Chaetothyriomycetidae</taxon>
        <taxon>Chaetothyriales</taxon>
        <taxon>Herpotrichiellaceae</taxon>
        <taxon>Cladophialophora</taxon>
    </lineage>
</organism>
<comment type="caution">
    <text evidence="2">The sequence shown here is derived from an EMBL/GenBank/DDBJ whole genome shotgun (WGS) entry which is preliminary data.</text>
</comment>
<proteinExistence type="predicted"/>
<keyword evidence="3" id="KW-1185">Reference proteome</keyword>
<protein>
    <submittedName>
        <fullName evidence="2">Uncharacterized protein</fullName>
    </submittedName>
</protein>
<evidence type="ECO:0000313" key="2">
    <source>
        <dbReference type="EMBL" id="OCT52703.1"/>
    </source>
</evidence>
<dbReference type="EMBL" id="LGRB01000008">
    <property type="protein sequence ID" value="OCT52703.1"/>
    <property type="molecule type" value="Genomic_DNA"/>
</dbReference>